<evidence type="ECO:0000313" key="5">
    <source>
        <dbReference type="EMBL" id="MFC4494679.1"/>
    </source>
</evidence>
<dbReference type="PANTHER" id="PTHR42781:SF4">
    <property type="entry name" value="SPERMIDINE_PUTRESCINE IMPORT ATP-BINDING PROTEIN POTA"/>
    <property type="match status" value="1"/>
</dbReference>
<dbReference type="InterPro" id="IPR027417">
    <property type="entry name" value="P-loop_NTPase"/>
</dbReference>
<dbReference type="InterPro" id="IPR003593">
    <property type="entry name" value="AAA+_ATPase"/>
</dbReference>
<keyword evidence="3 5" id="KW-0067">ATP-binding</keyword>
<dbReference type="Pfam" id="PF00005">
    <property type="entry name" value="ABC_tran"/>
    <property type="match status" value="1"/>
</dbReference>
<comment type="caution">
    <text evidence="5">The sequence shown here is derived from an EMBL/GenBank/DDBJ whole genome shotgun (WGS) entry which is preliminary data.</text>
</comment>
<dbReference type="SUPFAM" id="SSF50331">
    <property type="entry name" value="MOP-like"/>
    <property type="match status" value="1"/>
</dbReference>
<dbReference type="Gene3D" id="3.40.50.300">
    <property type="entry name" value="P-loop containing nucleotide triphosphate hydrolases"/>
    <property type="match status" value="1"/>
</dbReference>
<dbReference type="PROSITE" id="PS50893">
    <property type="entry name" value="ABC_TRANSPORTER_2"/>
    <property type="match status" value="1"/>
</dbReference>
<dbReference type="SMART" id="SM00382">
    <property type="entry name" value="AAA"/>
    <property type="match status" value="1"/>
</dbReference>
<dbReference type="EMBL" id="JBHSFH010000005">
    <property type="protein sequence ID" value="MFC4494679.1"/>
    <property type="molecule type" value="Genomic_DNA"/>
</dbReference>
<dbReference type="RefSeq" id="WP_386446103.1">
    <property type="nucleotide sequence ID" value="NZ_JBHSFH010000005.1"/>
</dbReference>
<dbReference type="InterPro" id="IPR003439">
    <property type="entry name" value="ABC_transporter-like_ATP-bd"/>
</dbReference>
<proteinExistence type="predicted"/>
<evidence type="ECO:0000256" key="1">
    <source>
        <dbReference type="ARBA" id="ARBA00022448"/>
    </source>
</evidence>
<keyword evidence="2" id="KW-0547">Nucleotide-binding</keyword>
<protein>
    <submittedName>
        <fullName evidence="5">ABC transporter ATP-binding protein</fullName>
    </submittedName>
</protein>
<keyword evidence="6" id="KW-1185">Reference proteome</keyword>
<evidence type="ECO:0000259" key="4">
    <source>
        <dbReference type="PROSITE" id="PS50893"/>
    </source>
</evidence>
<evidence type="ECO:0000256" key="3">
    <source>
        <dbReference type="ARBA" id="ARBA00022840"/>
    </source>
</evidence>
<reference evidence="6" key="1">
    <citation type="journal article" date="2019" name="Int. J. Syst. Evol. Microbiol.">
        <title>The Global Catalogue of Microorganisms (GCM) 10K type strain sequencing project: providing services to taxonomists for standard genome sequencing and annotation.</title>
        <authorList>
            <consortium name="The Broad Institute Genomics Platform"/>
            <consortium name="The Broad Institute Genome Sequencing Center for Infectious Disease"/>
            <person name="Wu L."/>
            <person name="Ma J."/>
        </authorList>
    </citation>
    <scope>NUCLEOTIDE SEQUENCE [LARGE SCALE GENOMIC DNA]</scope>
    <source>
        <strain evidence="6">CGMCC 4.7357</strain>
    </source>
</reference>
<dbReference type="SUPFAM" id="SSF52540">
    <property type="entry name" value="P-loop containing nucleoside triphosphate hydrolases"/>
    <property type="match status" value="1"/>
</dbReference>
<name>A0ABV9A6P5_9ACTN</name>
<dbReference type="PROSITE" id="PS00211">
    <property type="entry name" value="ABC_TRANSPORTER_1"/>
    <property type="match status" value="1"/>
</dbReference>
<dbReference type="Proteomes" id="UP001595997">
    <property type="component" value="Unassembled WGS sequence"/>
</dbReference>
<evidence type="ECO:0000256" key="2">
    <source>
        <dbReference type="ARBA" id="ARBA00022741"/>
    </source>
</evidence>
<evidence type="ECO:0000313" key="6">
    <source>
        <dbReference type="Proteomes" id="UP001595997"/>
    </source>
</evidence>
<keyword evidence="1" id="KW-0813">Transport</keyword>
<dbReference type="InterPro" id="IPR050093">
    <property type="entry name" value="ABC_SmlMolc_Importer"/>
</dbReference>
<dbReference type="GO" id="GO:0005524">
    <property type="term" value="F:ATP binding"/>
    <property type="evidence" value="ECO:0007669"/>
    <property type="project" value="UniProtKB-KW"/>
</dbReference>
<sequence length="352" mass="37239">MTPSPTCDGLRLSGITAGHPGRRTPVLEDLELEVADGELLALLGPSGCGKTTTVQVASGLLPPSRGTVELGGSDVTRTPPERRRTAVVFQQPLLLPHLTAVDNVAFPARVAGLGRREARIKAHEHLQHLGVDTLADRYPRQLSGGQAQRVALARALAARPRVLLLDEPFSALDTGLRHQMRDLLSAVQRELRLTTLLVTHDQAEAAAVADAVAVMHDGRILQRGAPAELYARPASRTVARFLGCHTALPGTVTQRGRFRCALGDLALPAAVGHRGPGWLVVRPESITPGDGEDSVPAVARTARPEGAFTALTADTAAGAVHALLPPGPHPSADEPIRLRLPLAHRWVVADSP</sequence>
<dbReference type="InterPro" id="IPR008995">
    <property type="entry name" value="Mo/tungstate-bd_C_term_dom"/>
</dbReference>
<dbReference type="PANTHER" id="PTHR42781">
    <property type="entry name" value="SPERMIDINE/PUTRESCINE IMPORT ATP-BINDING PROTEIN POTA"/>
    <property type="match status" value="1"/>
</dbReference>
<accession>A0ABV9A6P5</accession>
<organism evidence="5 6">
    <name type="scientific">Streptomyces ovatisporus</name>
    <dbReference type="NCBI Taxonomy" id="1128682"/>
    <lineage>
        <taxon>Bacteria</taxon>
        <taxon>Bacillati</taxon>
        <taxon>Actinomycetota</taxon>
        <taxon>Actinomycetes</taxon>
        <taxon>Kitasatosporales</taxon>
        <taxon>Streptomycetaceae</taxon>
        <taxon>Streptomyces</taxon>
    </lineage>
</organism>
<dbReference type="InterPro" id="IPR017871">
    <property type="entry name" value="ABC_transporter-like_CS"/>
</dbReference>
<gene>
    <name evidence="5" type="ORF">ACFPA8_11100</name>
</gene>
<feature type="domain" description="ABC transporter" evidence="4">
    <location>
        <begin position="10"/>
        <end position="242"/>
    </location>
</feature>